<organism evidence="1">
    <name type="scientific">Siphoviridae sp. cty3u30</name>
    <dbReference type="NCBI Taxonomy" id="2825744"/>
    <lineage>
        <taxon>Viruses</taxon>
        <taxon>Duplodnaviria</taxon>
        <taxon>Heunggongvirae</taxon>
        <taxon>Uroviricota</taxon>
        <taxon>Caudoviricetes</taxon>
    </lineage>
</organism>
<sequence>MDLQDMFCICDQCVFAPCLCGNEPENCVAYVQRNGGRMDSERQDC</sequence>
<protein>
    <submittedName>
        <fullName evidence="1">Uncharacterized protein</fullName>
    </submittedName>
</protein>
<proteinExistence type="predicted"/>
<name>A0A8S5Q8G0_9CAUD</name>
<dbReference type="EMBL" id="BK015598">
    <property type="protein sequence ID" value="DAE15075.1"/>
    <property type="molecule type" value="Genomic_DNA"/>
</dbReference>
<accession>A0A8S5Q8G0</accession>
<reference evidence="1" key="1">
    <citation type="journal article" date="2021" name="Proc. Natl. Acad. Sci. U.S.A.">
        <title>A Catalog of Tens of Thousands of Viruses from Human Metagenomes Reveals Hidden Associations with Chronic Diseases.</title>
        <authorList>
            <person name="Tisza M.J."/>
            <person name="Buck C.B."/>
        </authorList>
    </citation>
    <scope>NUCLEOTIDE SEQUENCE</scope>
    <source>
        <strain evidence="1">Cty3u30</strain>
    </source>
</reference>
<evidence type="ECO:0000313" key="1">
    <source>
        <dbReference type="EMBL" id="DAE15075.1"/>
    </source>
</evidence>